<gene>
    <name evidence="7" type="ORF">FC89_GL001604</name>
</gene>
<evidence type="ECO:0000256" key="2">
    <source>
        <dbReference type="ARBA" id="ARBA00022884"/>
    </source>
</evidence>
<dbReference type="NCBIfam" id="TIGR00093">
    <property type="entry name" value="pseudouridine synthase"/>
    <property type="match status" value="1"/>
</dbReference>
<evidence type="ECO:0000313" key="8">
    <source>
        <dbReference type="Proteomes" id="UP000051451"/>
    </source>
</evidence>
<evidence type="ECO:0000256" key="5">
    <source>
        <dbReference type="RuleBase" id="RU003887"/>
    </source>
</evidence>
<dbReference type="PATRIC" id="fig|1423750.3.peg.1647"/>
<dbReference type="PROSITE" id="PS50889">
    <property type="entry name" value="S4"/>
    <property type="match status" value="1"/>
</dbReference>
<dbReference type="AlphaFoldDB" id="A0A0R1VR83"/>
<dbReference type="FunFam" id="3.30.70.580:FF:000005">
    <property type="entry name" value="Pseudouridine synthase"/>
    <property type="match status" value="1"/>
</dbReference>
<dbReference type="Gene3D" id="3.30.70.580">
    <property type="entry name" value="Pseudouridine synthase I, catalytic domain, N-terminal subdomain"/>
    <property type="match status" value="1"/>
</dbReference>
<evidence type="ECO:0000256" key="1">
    <source>
        <dbReference type="ARBA" id="ARBA00008348"/>
    </source>
</evidence>
<dbReference type="Pfam" id="PF00849">
    <property type="entry name" value="PseudoU_synth_2"/>
    <property type="match status" value="1"/>
</dbReference>
<dbReference type="Gene3D" id="3.30.70.1560">
    <property type="entry name" value="Alpha-L RNA-binding motif"/>
    <property type="match status" value="1"/>
</dbReference>
<dbReference type="FunFam" id="3.30.70.1560:FF:000001">
    <property type="entry name" value="Pseudouridine synthase"/>
    <property type="match status" value="1"/>
</dbReference>
<dbReference type="GeneID" id="98320199"/>
<keyword evidence="2 4" id="KW-0694">RNA-binding</keyword>
<dbReference type="InterPro" id="IPR042092">
    <property type="entry name" value="PsdUridine_s_RsuA/RluB/E/F_cat"/>
</dbReference>
<evidence type="ECO:0000313" key="7">
    <source>
        <dbReference type="EMBL" id="KRM08266.1"/>
    </source>
</evidence>
<dbReference type="CDD" id="cd02870">
    <property type="entry name" value="PseudoU_synth_RsuA_like"/>
    <property type="match status" value="1"/>
</dbReference>
<dbReference type="Proteomes" id="UP000051451">
    <property type="component" value="Unassembled WGS sequence"/>
</dbReference>
<dbReference type="InterPro" id="IPR020094">
    <property type="entry name" value="TruA/RsuA/RluB/E/F_N"/>
</dbReference>
<reference evidence="7 8" key="1">
    <citation type="journal article" date="2015" name="Genome Announc.">
        <title>Expanding the biotechnology potential of lactobacilli through comparative genomics of 213 strains and associated genera.</title>
        <authorList>
            <person name="Sun Z."/>
            <person name="Harris H.M."/>
            <person name="McCann A."/>
            <person name="Guo C."/>
            <person name="Argimon S."/>
            <person name="Zhang W."/>
            <person name="Yang X."/>
            <person name="Jeffery I.B."/>
            <person name="Cooney J.C."/>
            <person name="Kagawa T.F."/>
            <person name="Liu W."/>
            <person name="Song Y."/>
            <person name="Salvetti E."/>
            <person name="Wrobel A."/>
            <person name="Rasinkangas P."/>
            <person name="Parkhill J."/>
            <person name="Rea M.C."/>
            <person name="O'Sullivan O."/>
            <person name="Ritari J."/>
            <person name="Douillard F.P."/>
            <person name="Paul Ross R."/>
            <person name="Yang R."/>
            <person name="Briner A.E."/>
            <person name="Felis G.E."/>
            <person name="de Vos W.M."/>
            <person name="Barrangou R."/>
            <person name="Klaenhammer T.R."/>
            <person name="Caufield P.W."/>
            <person name="Cui Y."/>
            <person name="Zhang H."/>
            <person name="O'Toole P.W."/>
        </authorList>
    </citation>
    <scope>NUCLEOTIDE SEQUENCE [LARGE SCALE GENOMIC DNA]</scope>
    <source>
        <strain evidence="7 8">DSM 18630</strain>
    </source>
</reference>
<dbReference type="GO" id="GO:0120159">
    <property type="term" value="F:rRNA pseudouridine synthase activity"/>
    <property type="evidence" value="ECO:0007669"/>
    <property type="project" value="UniProtKB-ARBA"/>
</dbReference>
<dbReference type="GO" id="GO:0003723">
    <property type="term" value="F:RNA binding"/>
    <property type="evidence" value="ECO:0007669"/>
    <property type="project" value="UniProtKB-KW"/>
</dbReference>
<proteinExistence type="inferred from homology"/>
<comment type="caution">
    <text evidence="7">The sequence shown here is derived from an EMBL/GenBank/DDBJ whole genome shotgun (WGS) entry which is preliminary data.</text>
</comment>
<dbReference type="InterPro" id="IPR050343">
    <property type="entry name" value="RsuA_PseudoU_synthase"/>
</dbReference>
<dbReference type="InterPro" id="IPR002942">
    <property type="entry name" value="S4_RNA-bd"/>
</dbReference>
<accession>A0A0R1VR83</accession>
<dbReference type="SMART" id="SM00363">
    <property type="entry name" value="S4"/>
    <property type="match status" value="1"/>
</dbReference>
<dbReference type="InterPro" id="IPR000748">
    <property type="entry name" value="PsdUridine_synth_RsuA/RluB/E/F"/>
</dbReference>
<evidence type="ECO:0000256" key="4">
    <source>
        <dbReference type="PROSITE-ProRule" id="PRU00182"/>
    </source>
</evidence>
<dbReference type="CDD" id="cd00165">
    <property type="entry name" value="S4"/>
    <property type="match status" value="1"/>
</dbReference>
<feature type="domain" description="RNA-binding S4" evidence="6">
    <location>
        <begin position="5"/>
        <end position="64"/>
    </location>
</feature>
<dbReference type="SUPFAM" id="SSF55120">
    <property type="entry name" value="Pseudouridine synthase"/>
    <property type="match status" value="1"/>
</dbReference>
<dbReference type="PANTHER" id="PTHR47683:SF2">
    <property type="entry name" value="RNA-BINDING S4 DOMAIN-CONTAINING PROTEIN"/>
    <property type="match status" value="1"/>
</dbReference>
<dbReference type="SUPFAM" id="SSF55174">
    <property type="entry name" value="Alpha-L RNA-binding motif"/>
    <property type="match status" value="1"/>
</dbReference>
<name>A0A0R1VR83_9LACO</name>
<dbReference type="Gene3D" id="3.10.290.10">
    <property type="entry name" value="RNA-binding S4 domain"/>
    <property type="match status" value="1"/>
</dbReference>
<keyword evidence="8" id="KW-1185">Reference proteome</keyword>
<dbReference type="GO" id="GO:0000455">
    <property type="term" value="P:enzyme-directed rRNA pseudouridine synthesis"/>
    <property type="evidence" value="ECO:0007669"/>
    <property type="project" value="UniProtKB-ARBA"/>
</dbReference>
<keyword evidence="3 5" id="KW-0413">Isomerase</keyword>
<dbReference type="InterPro" id="IPR018496">
    <property type="entry name" value="PsdUridine_synth_RsuA/RluB_CS"/>
</dbReference>
<dbReference type="InterPro" id="IPR020103">
    <property type="entry name" value="PsdUridine_synth_cat_dom_sf"/>
</dbReference>
<dbReference type="PANTHER" id="PTHR47683">
    <property type="entry name" value="PSEUDOURIDINE SYNTHASE FAMILY PROTEIN-RELATED"/>
    <property type="match status" value="1"/>
</dbReference>
<dbReference type="PROSITE" id="PS01149">
    <property type="entry name" value="PSI_RSU"/>
    <property type="match status" value="1"/>
</dbReference>
<dbReference type="EMBL" id="AZGB01000001">
    <property type="protein sequence ID" value="KRM08266.1"/>
    <property type="molecule type" value="Genomic_DNA"/>
</dbReference>
<dbReference type="EC" id="5.4.99.-" evidence="5"/>
<dbReference type="RefSeq" id="WP_057870550.1">
    <property type="nucleotide sequence ID" value="NZ_AZGB01000001.1"/>
</dbReference>
<dbReference type="GO" id="GO:0005829">
    <property type="term" value="C:cytosol"/>
    <property type="evidence" value="ECO:0007669"/>
    <property type="project" value="UniProtKB-ARBA"/>
</dbReference>
<dbReference type="InterPro" id="IPR036986">
    <property type="entry name" value="S4_RNA-bd_sf"/>
</dbReference>
<dbReference type="STRING" id="1423750.FC89_GL001604"/>
<evidence type="ECO:0000256" key="3">
    <source>
        <dbReference type="ARBA" id="ARBA00023235"/>
    </source>
</evidence>
<comment type="similarity">
    <text evidence="1 5">Belongs to the pseudouridine synthase RsuA family.</text>
</comment>
<organism evidence="7 8">
    <name type="scientific">Liquorilactobacillus ghanensis DSM 18630</name>
    <dbReference type="NCBI Taxonomy" id="1423750"/>
    <lineage>
        <taxon>Bacteria</taxon>
        <taxon>Bacillati</taxon>
        <taxon>Bacillota</taxon>
        <taxon>Bacilli</taxon>
        <taxon>Lactobacillales</taxon>
        <taxon>Lactobacillaceae</taxon>
        <taxon>Liquorilactobacillus</taxon>
    </lineage>
</organism>
<protein>
    <recommendedName>
        <fullName evidence="5">Pseudouridine synthase</fullName>
        <ecNumber evidence="5">5.4.99.-</ecNumber>
    </recommendedName>
</protein>
<dbReference type="InterPro" id="IPR006145">
    <property type="entry name" value="PsdUridine_synth_RsuA/RluA"/>
</dbReference>
<dbReference type="FunFam" id="3.10.290.10:FF:000003">
    <property type="entry name" value="Pseudouridine synthase"/>
    <property type="match status" value="1"/>
</dbReference>
<sequence length="240" mass="27210">MKPKQRLQKVIAAAGVASRRTAEKLILAGKVKVNGQIVRELGTKVGNNDAVQVNGKLVEQEKKEYYLFYKPRGVISAVSDNHKRKVVVDYFPDVTERIYPIGRLDYDTSGILLLTNDGELANQLMHPRFKVAKTYLAKVKGVPTKEQLRQLQQGVVIDGRKTAPAKIKKVAIKRENSLWQLTIHEGRNHQVKKMFAAIGHPVSKLKRERYGFLDLDGLISGQYRRLTTSEVERLKNLIKQ</sequence>
<dbReference type="Pfam" id="PF01479">
    <property type="entry name" value="S4"/>
    <property type="match status" value="1"/>
</dbReference>
<evidence type="ECO:0000259" key="6">
    <source>
        <dbReference type="SMART" id="SM00363"/>
    </source>
</evidence>